<accession>A0A0F9GX55</accession>
<dbReference type="AlphaFoldDB" id="A0A0F9GX55"/>
<sequence>MSLEIEIKCADITEVSVDVIVLKYVQGFYGADKLVANMLSKKGKQFKDMAPSLGEYLILQTFGKIRAKSVVFIGVTKLVKFRYGRIREFSKEAMKIIGSKFSEINTVGMTIHGIGAGLDEEECFLSQLGGIFDALREGLISPNLKKIIIVEINEKRAERLEELFNENVPKDIFIKDNTILPDSIIDQKIQKIDEAGDLSEAKPHIFVAMPFAKKFDDVYEFGIKMPVKAAGFICERIDETYFSGSILKRIKSRIETSKVVIADLSGANSNVYFEVGYAWGKGHLTILLVDDPGCLAFDVKDQRCIVYNYSIKELKEKLEKEIQKILV</sequence>
<dbReference type="EMBL" id="LAZR01016710">
    <property type="protein sequence ID" value="KKM03324.1"/>
    <property type="molecule type" value="Genomic_DNA"/>
</dbReference>
<gene>
    <name evidence="1" type="ORF">LCGC14_1775550</name>
</gene>
<dbReference type="Gene3D" id="3.40.50.450">
    <property type="match status" value="1"/>
</dbReference>
<reference evidence="1" key="1">
    <citation type="journal article" date="2015" name="Nature">
        <title>Complex archaea that bridge the gap between prokaryotes and eukaryotes.</title>
        <authorList>
            <person name="Spang A."/>
            <person name="Saw J.H."/>
            <person name="Jorgensen S.L."/>
            <person name="Zaremba-Niedzwiedzka K."/>
            <person name="Martijn J."/>
            <person name="Lind A.E."/>
            <person name="van Eijk R."/>
            <person name="Schleper C."/>
            <person name="Guy L."/>
            <person name="Ettema T.J."/>
        </authorList>
    </citation>
    <scope>NUCLEOTIDE SEQUENCE</scope>
</reference>
<organism evidence="1">
    <name type="scientific">marine sediment metagenome</name>
    <dbReference type="NCBI Taxonomy" id="412755"/>
    <lineage>
        <taxon>unclassified sequences</taxon>
        <taxon>metagenomes</taxon>
        <taxon>ecological metagenomes</taxon>
    </lineage>
</organism>
<dbReference type="InterPro" id="IPR043472">
    <property type="entry name" value="Macro_dom-like"/>
</dbReference>
<evidence type="ECO:0000313" key="1">
    <source>
        <dbReference type="EMBL" id="KKM03324.1"/>
    </source>
</evidence>
<comment type="caution">
    <text evidence="1">The sequence shown here is derived from an EMBL/GenBank/DDBJ whole genome shotgun (WGS) entry which is preliminary data.</text>
</comment>
<dbReference type="SUPFAM" id="SSF52949">
    <property type="entry name" value="Macro domain-like"/>
    <property type="match status" value="1"/>
</dbReference>
<name>A0A0F9GX55_9ZZZZ</name>
<proteinExistence type="predicted"/>
<protein>
    <submittedName>
        <fullName evidence="1">Uncharacterized protein</fullName>
    </submittedName>
</protein>